<dbReference type="Pfam" id="PF24517">
    <property type="entry name" value="CBM96"/>
    <property type="match status" value="1"/>
</dbReference>
<keyword evidence="2" id="KW-0964">Secreted</keyword>
<dbReference type="Pfam" id="PF13385">
    <property type="entry name" value="Laminin_G_3"/>
    <property type="match status" value="1"/>
</dbReference>
<evidence type="ECO:0000256" key="1">
    <source>
        <dbReference type="ARBA" id="ARBA00004613"/>
    </source>
</evidence>
<feature type="region of interest" description="Disordered" evidence="5">
    <location>
        <begin position="15"/>
        <end position="64"/>
    </location>
</feature>
<dbReference type="EMBL" id="BAAATE010000006">
    <property type="protein sequence ID" value="GAA2657441.1"/>
    <property type="molecule type" value="Genomic_DNA"/>
</dbReference>
<dbReference type="NCBIfam" id="NF033679">
    <property type="entry name" value="DNRLRE_dom"/>
    <property type="match status" value="2"/>
</dbReference>
<organism evidence="8 9">
    <name type="scientific">Nonomuraea recticatena</name>
    <dbReference type="NCBI Taxonomy" id="46178"/>
    <lineage>
        <taxon>Bacteria</taxon>
        <taxon>Bacillati</taxon>
        <taxon>Actinomycetota</taxon>
        <taxon>Actinomycetes</taxon>
        <taxon>Streptosporangiales</taxon>
        <taxon>Streptosporangiaceae</taxon>
        <taxon>Nonomuraea</taxon>
    </lineage>
</organism>
<reference evidence="9" key="1">
    <citation type="journal article" date="2019" name="Int. J. Syst. Evol. Microbiol.">
        <title>The Global Catalogue of Microorganisms (GCM) 10K type strain sequencing project: providing services to taxonomists for standard genome sequencing and annotation.</title>
        <authorList>
            <consortium name="The Broad Institute Genomics Platform"/>
            <consortium name="The Broad Institute Genome Sequencing Center for Infectious Disease"/>
            <person name="Wu L."/>
            <person name="Ma J."/>
        </authorList>
    </citation>
    <scope>NUCLEOTIDE SEQUENCE [LARGE SCALE GENOMIC DNA]</scope>
    <source>
        <strain evidence="9">JCM 6835</strain>
    </source>
</reference>
<accession>A0ABP6E6D8</accession>
<keyword evidence="4" id="KW-1015">Disulfide bond</keyword>
<dbReference type="InterPro" id="IPR013320">
    <property type="entry name" value="ConA-like_dom_sf"/>
</dbReference>
<comment type="subcellular location">
    <subcellularLocation>
        <location evidence="1">Secreted</location>
    </subcellularLocation>
</comment>
<name>A0ABP6E6D8_9ACTN</name>
<evidence type="ECO:0000256" key="3">
    <source>
        <dbReference type="ARBA" id="ARBA00022729"/>
    </source>
</evidence>
<dbReference type="Gene3D" id="2.60.120.200">
    <property type="match status" value="2"/>
</dbReference>
<feature type="region of interest" description="Disordered" evidence="5">
    <location>
        <begin position="575"/>
        <end position="601"/>
    </location>
</feature>
<feature type="compositionally biased region" description="Basic and acidic residues" evidence="5">
    <location>
        <begin position="49"/>
        <end position="64"/>
    </location>
</feature>
<keyword evidence="3 6" id="KW-0732">Signal</keyword>
<evidence type="ECO:0000313" key="8">
    <source>
        <dbReference type="EMBL" id="GAA2657441.1"/>
    </source>
</evidence>
<comment type="caution">
    <text evidence="8">The sequence shown here is derived from an EMBL/GenBank/DDBJ whole genome shotgun (WGS) entry which is preliminary data.</text>
</comment>
<proteinExistence type="predicted"/>
<dbReference type="InterPro" id="IPR055372">
    <property type="entry name" value="CBM96"/>
</dbReference>
<evidence type="ECO:0000256" key="4">
    <source>
        <dbReference type="ARBA" id="ARBA00023157"/>
    </source>
</evidence>
<evidence type="ECO:0000256" key="2">
    <source>
        <dbReference type="ARBA" id="ARBA00022525"/>
    </source>
</evidence>
<dbReference type="SMART" id="SM00560">
    <property type="entry name" value="LamGL"/>
    <property type="match status" value="1"/>
</dbReference>
<feature type="chain" id="PRO_5045668088" description="LamG-like jellyroll fold domain-containing protein" evidence="6">
    <location>
        <begin position="19"/>
        <end position="2122"/>
    </location>
</feature>
<feature type="domain" description="LamG-like jellyroll fold" evidence="7">
    <location>
        <begin position="1538"/>
        <end position="1668"/>
    </location>
</feature>
<dbReference type="RefSeq" id="WP_346146491.1">
    <property type="nucleotide sequence ID" value="NZ_BAAATE010000006.1"/>
</dbReference>
<dbReference type="InterPro" id="IPR006558">
    <property type="entry name" value="LamG-like"/>
</dbReference>
<dbReference type="Proteomes" id="UP001501666">
    <property type="component" value="Unassembled WGS sequence"/>
</dbReference>
<dbReference type="SUPFAM" id="SSF49899">
    <property type="entry name" value="Concanavalin A-like lectins/glucanases"/>
    <property type="match status" value="1"/>
</dbReference>
<evidence type="ECO:0000313" key="9">
    <source>
        <dbReference type="Proteomes" id="UP001501666"/>
    </source>
</evidence>
<evidence type="ECO:0000256" key="6">
    <source>
        <dbReference type="SAM" id="SignalP"/>
    </source>
</evidence>
<protein>
    <recommendedName>
        <fullName evidence="7">LamG-like jellyroll fold domain-containing protein</fullName>
    </recommendedName>
</protein>
<keyword evidence="9" id="KW-1185">Reference proteome</keyword>
<evidence type="ECO:0000256" key="5">
    <source>
        <dbReference type="SAM" id="MobiDB-lite"/>
    </source>
</evidence>
<feature type="compositionally biased region" description="Low complexity" evidence="5">
    <location>
        <begin position="15"/>
        <end position="41"/>
    </location>
</feature>
<gene>
    <name evidence="8" type="ORF">GCM10010412_028040</name>
</gene>
<feature type="signal peptide" evidence="6">
    <location>
        <begin position="1"/>
        <end position="18"/>
    </location>
</feature>
<sequence>MLAAVGLTASLITAPASAHSTPSTSATTTPPVPAATSTGTSDPVGIARQEAKKSNKRVEIPERNTETTTLYANPDGKTLRMELYLEPIRVKNANGDGLTPIDTTLVEADGVIKPKAAKGSLTLSPGGNTEAIKSKSGDIAAQIDAPHTLPKPTLNGSTATYASTYGKGIDLVVTATPTGFRQQIVIRQRPTGPVTFRVPVDLPKGISFGKNAKGQPTLKSADGKHSLDLRPAALLDAAAADANADLGAVRVGRAQVNLDSSALVYSPDPAFLADPATTFPVTMAAVNDDWWECTLGNCPDGVGDPMDTYINDVDLTDSWDMHARDQMWVGKSYASSIAKRWRAYIQFPLPRSSDPFWGSRIQNADLELWNYLSNDCGLFVGSGITARRITSDWDHLTLQWGDQPSVTNVGADTEYGAYSPDCSGSMNYEHDLIHYVNPIVQEWADGEPNYGFQLTAGDESELRNWRRYRTREQTSGYPAHGPRLTVDFEPPAKPRLGVVMLEEGESSPKTYGELDQLIADGRVTNTLPEPDPITFEQAQEYRDNSDQDYTVPHEELEVPLPAPEADVAAHWSFDEGSGTTAADSSGNEHHATVNSGISWTPGIGTSALTNVGVSTSGVAGPVAQNALPGRVTASRKAAADKVRVEVNEETTETSVTYAEPDGKSFTTEITTGPVRTQRNGRWIPIDTSLIEQGGALKAKALAAGASVEVSTGGTGAFVTMTTAEGQRYALRWPTELPKPTVAKNVVTFADAAGRGADLVVTVLPTGFRHDVMLRERPAKPLELRIGVEAGDLTLSEGKGGRLLLTGKDEKLVASAPQPIMWDGSAKGRLPLAKHAVIDTQVVSKTGRTELVLKPDHAFLSDPKTVYPVRVDPTTTLPVNNDLTVFTTDTASSPAYPSSNAMFVGVQNGQKGRALLRFDTSSLVGKTVTDAKLSMSIIDANTCGAAVGQGVQAARVTGAWDENNLYWANKPAFTTEDAQINKASIDCTGAQTPTEWNITGISQDWAAGAANHGLVLKAPTENTVIENRHYASSEGTEWNAPPKIVVTTSAPASSPTIANLTITPAQDVAGTIVTTSLTPQLAATVADTVGGNLTGEFEVEHDPATTGQGTGQIWTGSSTAVASGNPATVTLPAGKLADGWKIRWRVRAANATAGTASAWSDWQTATVDVPNPTVGLFQVTPSQLVDGQTVTTSLTPTLHTTVTDPAAQPVRAEFEVEHDPAATGQGSGQIWAGAVDNVASGAQASLTVPAGKLNDGWRIRWRARASNTATSISSPWSEWQSLTIDVPDPGSEPAVTALQITPSSQVEGKTVTDTLTPTLLAQVIDPVGGSLRGEFEVEHDPAAPGQGTGQIWAGGSDNVPAGTQASIAIPGDKLTDGWLVRWRARAVSTTAASAWSDWQHFTVDVPNATVTNISITPSVVIDGTVTTTLTPTLKATFTHPSDQPMRGEFEVEHDPAAPGQGTGQIWTGALEDIASDTLGQIAIPSGKLVHGWKIRWRVRAEAAQHSSAWSMWKQATVKTTLLQGGPFAQTSGAVLPPSSDFTVAAWLRLSDKDGAYTILEQRGAHQAPFRLGNDPEHGLIFTFTSADDPGATVEGLRSNVEPPVDEWFHLAATYTSYSRTASLYLNGESIGSASLNFSPWNAPSAMTLGTAITGTLDEVWVYGRELVPDEIFALMDSSSATTPTASDDGSTARAQAASTPFTYDRIDAKTCKKEYTGKRTYGLLKNRFSGCLRSTAFVFQPDDESDPQDVIDPEGSWTLDFLYIAKTYSGRRGLDTGGTTTRDIWFDVYLGFEYGGNDPLGNVEDVELTVGMNPPANQTSCQHVTTFGGSPQQNHISKKIKDWDVLYDPNSNEIPHVGTFRFRAPAANAPATRKNREDETVDNNVAGVGDRISDCVFNRYATITYAPDAERVKWTHGQSSKDIAVRCDSANKEQVSRTTGGCTLPVTPSIRWQMDRGYNEAYIHYWKACYDKADTFPKNIGKTIPGCAVNETERPANSQFLWRVGEPRKGNSNGRAVTRCRSLWPSYGTNGQQCDEYPFQSAGNRTVAEDQAGNFSVCAMPAAPNETAGNLLGRLFNNDRILHEDVFFNRFSGRPDPLPKMEEHCWPGHIRKASGYYTGTTGP</sequence>
<evidence type="ECO:0000259" key="7">
    <source>
        <dbReference type="SMART" id="SM00560"/>
    </source>
</evidence>